<name>A0ABT0YJX0_9BURK</name>
<gene>
    <name evidence="2" type="ORF">M8A51_02700</name>
</gene>
<accession>A0ABT0YJX0</accession>
<evidence type="ECO:0000259" key="1">
    <source>
        <dbReference type="Pfam" id="PF13619"/>
    </source>
</evidence>
<proteinExistence type="predicted"/>
<comment type="caution">
    <text evidence="2">The sequence shown here is derived from an EMBL/GenBank/DDBJ whole genome shotgun (WGS) entry which is preliminary data.</text>
</comment>
<reference evidence="2" key="1">
    <citation type="submission" date="2022-05" db="EMBL/GenBank/DDBJ databases">
        <title>Schlegelella sp. nov., isolated from mangrove soil.</title>
        <authorList>
            <person name="Liu Y."/>
            <person name="Ge X."/>
            <person name="Liu W."/>
        </authorList>
    </citation>
    <scope>NUCLEOTIDE SEQUENCE</scope>
    <source>
        <strain evidence="2">S2-27</strain>
    </source>
</reference>
<evidence type="ECO:0000313" key="3">
    <source>
        <dbReference type="Proteomes" id="UP001165541"/>
    </source>
</evidence>
<sequence>MHRDAVESSSLRSVGYDLRRQVLEVEFATGRRYQYLDVPPEAHDELMAAPSLGRYFNAFIRDRYEAVEMEGAPRRR</sequence>
<protein>
    <submittedName>
        <fullName evidence="2">KTSC domain-containing protein</fullName>
    </submittedName>
</protein>
<feature type="domain" description="KTSC" evidence="1">
    <location>
        <begin position="7"/>
        <end position="64"/>
    </location>
</feature>
<dbReference type="EMBL" id="JAMKFE010000002">
    <property type="protein sequence ID" value="MCM5678436.1"/>
    <property type="molecule type" value="Genomic_DNA"/>
</dbReference>
<keyword evidence="3" id="KW-1185">Reference proteome</keyword>
<dbReference type="InterPro" id="IPR025309">
    <property type="entry name" value="KTSC_dom"/>
</dbReference>
<organism evidence="2 3">
    <name type="scientific">Caldimonas mangrovi</name>
    <dbReference type="NCBI Taxonomy" id="2944811"/>
    <lineage>
        <taxon>Bacteria</taxon>
        <taxon>Pseudomonadati</taxon>
        <taxon>Pseudomonadota</taxon>
        <taxon>Betaproteobacteria</taxon>
        <taxon>Burkholderiales</taxon>
        <taxon>Sphaerotilaceae</taxon>
        <taxon>Caldimonas</taxon>
    </lineage>
</organism>
<dbReference type="RefSeq" id="WP_251776589.1">
    <property type="nucleotide sequence ID" value="NZ_JAMKFE010000002.1"/>
</dbReference>
<evidence type="ECO:0000313" key="2">
    <source>
        <dbReference type="EMBL" id="MCM5678436.1"/>
    </source>
</evidence>
<dbReference type="Proteomes" id="UP001165541">
    <property type="component" value="Unassembled WGS sequence"/>
</dbReference>
<dbReference type="Pfam" id="PF13619">
    <property type="entry name" value="KTSC"/>
    <property type="match status" value="1"/>
</dbReference>